<gene>
    <name evidence="1" type="ORF">TNIN_438071</name>
</gene>
<comment type="caution">
    <text evidence="1">The sequence shown here is derived from an EMBL/GenBank/DDBJ whole genome shotgun (WGS) entry which is preliminary data.</text>
</comment>
<keyword evidence="2" id="KW-1185">Reference proteome</keyword>
<accession>A0A8X7BQP5</accession>
<reference evidence="1" key="1">
    <citation type="submission" date="2020-08" db="EMBL/GenBank/DDBJ databases">
        <title>Multicomponent nature underlies the extraordinary mechanical properties of spider dragline silk.</title>
        <authorList>
            <person name="Kono N."/>
            <person name="Nakamura H."/>
            <person name="Mori M."/>
            <person name="Yoshida Y."/>
            <person name="Ohtoshi R."/>
            <person name="Malay A.D."/>
            <person name="Moran D.A.P."/>
            <person name="Tomita M."/>
            <person name="Numata K."/>
            <person name="Arakawa K."/>
        </authorList>
    </citation>
    <scope>NUCLEOTIDE SEQUENCE</scope>
</reference>
<evidence type="ECO:0000313" key="1">
    <source>
        <dbReference type="EMBL" id="GFY39813.1"/>
    </source>
</evidence>
<dbReference type="EMBL" id="BMAV01001540">
    <property type="protein sequence ID" value="GFY39813.1"/>
    <property type="molecule type" value="Genomic_DNA"/>
</dbReference>
<dbReference type="Proteomes" id="UP000886998">
    <property type="component" value="Unassembled WGS sequence"/>
</dbReference>
<organism evidence="1 2">
    <name type="scientific">Trichonephila inaurata madagascariensis</name>
    <dbReference type="NCBI Taxonomy" id="2747483"/>
    <lineage>
        <taxon>Eukaryota</taxon>
        <taxon>Metazoa</taxon>
        <taxon>Ecdysozoa</taxon>
        <taxon>Arthropoda</taxon>
        <taxon>Chelicerata</taxon>
        <taxon>Arachnida</taxon>
        <taxon>Araneae</taxon>
        <taxon>Araneomorphae</taxon>
        <taxon>Entelegynae</taxon>
        <taxon>Araneoidea</taxon>
        <taxon>Nephilidae</taxon>
        <taxon>Trichonephila</taxon>
        <taxon>Trichonephila inaurata</taxon>
    </lineage>
</organism>
<dbReference type="AlphaFoldDB" id="A0A8X7BQP5"/>
<proteinExistence type="predicted"/>
<evidence type="ECO:0000313" key="2">
    <source>
        <dbReference type="Proteomes" id="UP000886998"/>
    </source>
</evidence>
<protein>
    <submittedName>
        <fullName evidence="1">Uncharacterized protein</fullName>
    </submittedName>
</protein>
<name>A0A8X7BQP5_9ARAC</name>
<sequence length="120" mass="13054">MCMLCVEIGNAAEEASAEAIATHEKTQKAFIKDDSLAQLILVGNMDDSNAELIAICDTAKSVGEKSNCVPDVSSIDIQNSDMEIMKKPLQTPDPDVEKEIYIEEISCSSEDREETLAEQA</sequence>